<dbReference type="GeneID" id="19977642"/>
<dbReference type="InParanoid" id="W2S9C2"/>
<organism evidence="10 11">
    <name type="scientific">Cyphellophora europaea (strain CBS 101466)</name>
    <name type="common">Phialophora europaea</name>
    <dbReference type="NCBI Taxonomy" id="1220924"/>
    <lineage>
        <taxon>Eukaryota</taxon>
        <taxon>Fungi</taxon>
        <taxon>Dikarya</taxon>
        <taxon>Ascomycota</taxon>
        <taxon>Pezizomycotina</taxon>
        <taxon>Eurotiomycetes</taxon>
        <taxon>Chaetothyriomycetidae</taxon>
        <taxon>Chaetothyriales</taxon>
        <taxon>Cyphellophoraceae</taxon>
        <taxon>Cyphellophora</taxon>
    </lineage>
</organism>
<dbReference type="HOGENOM" id="CLU_022491_2_1_1"/>
<evidence type="ECO:0000313" key="11">
    <source>
        <dbReference type="Proteomes" id="UP000030752"/>
    </source>
</evidence>
<feature type="compositionally biased region" description="Low complexity" evidence="8">
    <location>
        <begin position="293"/>
        <end position="305"/>
    </location>
</feature>
<evidence type="ECO:0000256" key="4">
    <source>
        <dbReference type="ARBA" id="ARBA00023015"/>
    </source>
</evidence>
<evidence type="ECO:0000256" key="5">
    <source>
        <dbReference type="ARBA" id="ARBA00023163"/>
    </source>
</evidence>
<dbReference type="GO" id="GO:0005634">
    <property type="term" value="C:nucleus"/>
    <property type="evidence" value="ECO:0007669"/>
    <property type="project" value="UniProtKB-SubCell"/>
</dbReference>
<dbReference type="InterPro" id="IPR021740">
    <property type="entry name" value="Velvet"/>
</dbReference>
<accession>W2S9C2</accession>
<proteinExistence type="inferred from homology"/>
<feature type="region of interest" description="Disordered" evidence="8">
    <location>
        <begin position="221"/>
        <end position="241"/>
    </location>
</feature>
<evidence type="ECO:0000256" key="3">
    <source>
        <dbReference type="ARBA" id="ARBA00022490"/>
    </source>
</evidence>
<evidence type="ECO:0000313" key="10">
    <source>
        <dbReference type="EMBL" id="ETN44633.1"/>
    </source>
</evidence>
<dbReference type="Proteomes" id="UP000030752">
    <property type="component" value="Unassembled WGS sequence"/>
</dbReference>
<feature type="compositionally biased region" description="Low complexity" evidence="8">
    <location>
        <begin position="375"/>
        <end position="384"/>
    </location>
</feature>
<gene>
    <name evidence="10" type="ORF">HMPREF1541_10303</name>
</gene>
<keyword evidence="5" id="KW-0804">Transcription</keyword>
<feature type="compositionally biased region" description="Pro residues" evidence="8">
    <location>
        <begin position="336"/>
        <end position="352"/>
    </location>
</feature>
<feature type="compositionally biased region" description="Basic and acidic residues" evidence="8">
    <location>
        <begin position="226"/>
        <end position="241"/>
    </location>
</feature>
<name>W2S9C2_CYPE1</name>
<dbReference type="InterPro" id="IPR038491">
    <property type="entry name" value="Velvet_dom_sf"/>
</dbReference>
<dbReference type="STRING" id="1220924.W2S9C2"/>
<dbReference type="eggNOG" id="ENOG502QVY9">
    <property type="taxonomic scope" value="Eukaryota"/>
</dbReference>
<dbReference type="InterPro" id="IPR037525">
    <property type="entry name" value="Velvet_dom"/>
</dbReference>
<dbReference type="VEuPathDB" id="FungiDB:HMPREF1541_10303"/>
<comment type="subcellular location">
    <subcellularLocation>
        <location evidence="2">Cytoplasm</location>
    </subcellularLocation>
    <subcellularLocation>
        <location evidence="1">Nucleus</location>
    </subcellularLocation>
</comment>
<keyword evidence="3" id="KW-0963">Cytoplasm</keyword>
<dbReference type="Gene3D" id="2.60.40.3960">
    <property type="entry name" value="Velvet domain"/>
    <property type="match status" value="1"/>
</dbReference>
<keyword evidence="4" id="KW-0805">Transcription regulation</keyword>
<dbReference type="PANTHER" id="PTHR33572:SF14">
    <property type="entry name" value="DEVELOPMENTAL AND SECONDARY METABOLISM REGULATOR VEA"/>
    <property type="match status" value="1"/>
</dbReference>
<dbReference type="Pfam" id="PF11754">
    <property type="entry name" value="Velvet"/>
    <property type="match status" value="2"/>
</dbReference>
<feature type="region of interest" description="Disordered" evidence="8">
    <location>
        <begin position="332"/>
        <end position="384"/>
    </location>
</feature>
<keyword evidence="6" id="KW-0539">Nucleus</keyword>
<dbReference type="EMBL" id="KB822714">
    <property type="protein sequence ID" value="ETN44633.1"/>
    <property type="molecule type" value="Genomic_DNA"/>
</dbReference>
<reference evidence="10 11" key="1">
    <citation type="submission" date="2013-03" db="EMBL/GenBank/DDBJ databases">
        <title>The Genome Sequence of Phialophora europaea CBS 101466.</title>
        <authorList>
            <consortium name="The Broad Institute Genomics Platform"/>
            <person name="Cuomo C."/>
            <person name="de Hoog S."/>
            <person name="Gorbushina A."/>
            <person name="Walker B."/>
            <person name="Young S.K."/>
            <person name="Zeng Q."/>
            <person name="Gargeya S."/>
            <person name="Fitzgerald M."/>
            <person name="Haas B."/>
            <person name="Abouelleil A."/>
            <person name="Allen A.W."/>
            <person name="Alvarado L."/>
            <person name="Arachchi H.M."/>
            <person name="Berlin A.M."/>
            <person name="Chapman S.B."/>
            <person name="Gainer-Dewar J."/>
            <person name="Goldberg J."/>
            <person name="Griggs A."/>
            <person name="Gujja S."/>
            <person name="Hansen M."/>
            <person name="Howarth C."/>
            <person name="Imamovic A."/>
            <person name="Ireland A."/>
            <person name="Larimer J."/>
            <person name="McCowan C."/>
            <person name="Murphy C."/>
            <person name="Pearson M."/>
            <person name="Poon T.W."/>
            <person name="Priest M."/>
            <person name="Roberts A."/>
            <person name="Saif S."/>
            <person name="Shea T."/>
            <person name="Sisk P."/>
            <person name="Sykes S."/>
            <person name="Wortman J."/>
            <person name="Nusbaum C."/>
            <person name="Birren B."/>
        </authorList>
    </citation>
    <scope>NUCLEOTIDE SEQUENCE [LARGE SCALE GENOMIC DNA]</scope>
    <source>
        <strain evidence="10 11">CBS 101466</strain>
    </source>
</reference>
<feature type="region of interest" description="Disordered" evidence="8">
    <location>
        <begin position="281"/>
        <end position="316"/>
    </location>
</feature>
<dbReference type="OrthoDB" id="5384689at2759"/>
<sequence length="446" mass="49320">MLKVENETISEVVRTTVGGRQLRYVLHVIQEPAKARACGSGPRSSADRRPVDPPPVVSLNIFDIAKGEDVTMSYDSGFMLYASLEVARPIANGKMAPAPPCLPVLTGVCVASTAYLERPNRAGYFIFPDLSVRHEGWYRLKFSLFEQVKHASDADLDRPFKGAETSGGQPILHESMANRMEVQSTPFQVFSAKKFPGLSQSTDLSKVVAEQGCRVRIRREIRQRKRTADEKPDVDHSRHTPDLYMAGHRRADSRNSMDGHYAAMDSMRRASMESLYHRPTISRAPSVTSLHQASPTTPTAPHMAAMPPPTLKGWEHGPSSYHASPYSRYTGGYYQPPSPVRQAPPPQEPLTLPPISASTSTAPSAPSRYYPASETTSTKRSSSRTFNDDYAMKLGARPDMPMRAESVRSHGFIEADTTEEEDTDKGDYFYSRANGSRGLKVAQLLI</sequence>
<dbReference type="AlphaFoldDB" id="W2S9C2"/>
<evidence type="ECO:0000256" key="6">
    <source>
        <dbReference type="ARBA" id="ARBA00023242"/>
    </source>
</evidence>
<evidence type="ECO:0000256" key="1">
    <source>
        <dbReference type="ARBA" id="ARBA00004123"/>
    </source>
</evidence>
<dbReference type="GO" id="GO:0051176">
    <property type="term" value="P:positive regulation of sulfur metabolic process"/>
    <property type="evidence" value="ECO:0007669"/>
    <property type="project" value="UniProtKB-ARBA"/>
</dbReference>
<dbReference type="PANTHER" id="PTHR33572">
    <property type="entry name" value="SPORE DEVELOPMENT REGULATOR VOSA"/>
    <property type="match status" value="1"/>
</dbReference>
<dbReference type="GO" id="GO:0034250">
    <property type="term" value="P:positive regulation of amide metabolic process"/>
    <property type="evidence" value="ECO:0007669"/>
    <property type="project" value="UniProtKB-ARBA"/>
</dbReference>
<feature type="compositionally biased region" description="Low complexity" evidence="8">
    <location>
        <begin position="353"/>
        <end position="367"/>
    </location>
</feature>
<keyword evidence="11" id="KW-1185">Reference proteome</keyword>
<dbReference type="PROSITE" id="PS51821">
    <property type="entry name" value="VELVET"/>
    <property type="match status" value="1"/>
</dbReference>
<dbReference type="GO" id="GO:0005737">
    <property type="term" value="C:cytoplasm"/>
    <property type="evidence" value="ECO:0007669"/>
    <property type="project" value="UniProtKB-SubCell"/>
</dbReference>
<comment type="similarity">
    <text evidence="7">Belongs to the velvet family. VeA subfamily.</text>
</comment>
<evidence type="ECO:0000256" key="7">
    <source>
        <dbReference type="ARBA" id="ARBA00038005"/>
    </source>
</evidence>
<feature type="compositionally biased region" description="Polar residues" evidence="8">
    <location>
        <begin position="283"/>
        <end position="292"/>
    </location>
</feature>
<dbReference type="FunFam" id="2.60.40.3960:FF:000001">
    <property type="entry name" value="Sexual development activator VeA"/>
    <property type="match status" value="1"/>
</dbReference>
<dbReference type="RefSeq" id="XP_008713196.1">
    <property type="nucleotide sequence ID" value="XM_008714974.1"/>
</dbReference>
<evidence type="ECO:0000259" key="9">
    <source>
        <dbReference type="PROSITE" id="PS51821"/>
    </source>
</evidence>
<protein>
    <recommendedName>
        <fullName evidence="9">Velvet domain-containing protein</fullName>
    </recommendedName>
</protein>
<feature type="domain" description="Velvet" evidence="9">
    <location>
        <begin position="19"/>
        <end position="218"/>
    </location>
</feature>
<evidence type="ECO:0000256" key="8">
    <source>
        <dbReference type="SAM" id="MobiDB-lite"/>
    </source>
</evidence>
<dbReference type="GO" id="GO:0043455">
    <property type="term" value="P:regulation of secondary metabolic process"/>
    <property type="evidence" value="ECO:0007669"/>
    <property type="project" value="UniProtKB-ARBA"/>
</dbReference>
<evidence type="ECO:0000256" key="2">
    <source>
        <dbReference type="ARBA" id="ARBA00004496"/>
    </source>
</evidence>